<proteinExistence type="predicted"/>
<dbReference type="Proteomes" id="UP000232003">
    <property type="component" value="Chromosome"/>
</dbReference>
<protein>
    <submittedName>
        <fullName evidence="1">Uncharacterized protein</fullName>
    </submittedName>
</protein>
<sequence length="40" mass="4610">MIATNGLMKSSLMKHFKIQNLKSKIQNGISRQFSIQLTHH</sequence>
<gene>
    <name evidence="1" type="ORF">COO91_01477</name>
</gene>
<reference evidence="1 2" key="1">
    <citation type="submission" date="2017-11" db="EMBL/GenBank/DDBJ databases">
        <title>Complete genome of a free-living desiccation-tolerant cyanobacterium and its photosynthetic adaptation to extreme terrestrial habitat.</title>
        <authorList>
            <person name="Shang J."/>
        </authorList>
    </citation>
    <scope>NUCLEOTIDE SEQUENCE [LARGE SCALE GENOMIC DNA]</scope>
    <source>
        <strain evidence="1 2">CCNUN1</strain>
    </source>
</reference>
<dbReference type="AlphaFoldDB" id="A0A2K8SJI5"/>
<accession>A0A2K8SJI5</accession>
<keyword evidence="2" id="KW-1185">Reference proteome</keyword>
<evidence type="ECO:0000313" key="2">
    <source>
        <dbReference type="Proteomes" id="UP000232003"/>
    </source>
</evidence>
<organism evidence="1 2">
    <name type="scientific">Nostoc flagelliforme CCNUN1</name>
    <dbReference type="NCBI Taxonomy" id="2038116"/>
    <lineage>
        <taxon>Bacteria</taxon>
        <taxon>Bacillati</taxon>
        <taxon>Cyanobacteriota</taxon>
        <taxon>Cyanophyceae</taxon>
        <taxon>Nostocales</taxon>
        <taxon>Nostocaceae</taxon>
        <taxon>Nostoc</taxon>
    </lineage>
</organism>
<evidence type="ECO:0000313" key="1">
    <source>
        <dbReference type="EMBL" id="AUB35587.1"/>
    </source>
</evidence>
<name>A0A2K8SJI5_9NOSO</name>
<dbReference type="KEGG" id="nfl:COO91_01477"/>
<dbReference type="EMBL" id="CP024785">
    <property type="protein sequence ID" value="AUB35587.1"/>
    <property type="molecule type" value="Genomic_DNA"/>
</dbReference>